<dbReference type="InterPro" id="IPR003593">
    <property type="entry name" value="AAA+_ATPase"/>
</dbReference>
<dbReference type="EMBL" id="JBFPJR010000014">
    <property type="protein sequence ID" value="MEX0427933.1"/>
    <property type="molecule type" value="Genomic_DNA"/>
</dbReference>
<feature type="compositionally biased region" description="Low complexity" evidence="12">
    <location>
        <begin position="467"/>
        <end position="480"/>
    </location>
</feature>
<keyword evidence="7" id="KW-0862">Zinc</keyword>
<keyword evidence="4 11" id="KW-0235">DNA replication</keyword>
<organism evidence="14 15">
    <name type="scientific">Nocardioides eburneus</name>
    <dbReference type="NCBI Taxonomy" id="3231482"/>
    <lineage>
        <taxon>Bacteria</taxon>
        <taxon>Bacillati</taxon>
        <taxon>Actinomycetota</taxon>
        <taxon>Actinomycetes</taxon>
        <taxon>Propionibacteriales</taxon>
        <taxon>Nocardioidaceae</taxon>
        <taxon>Nocardioides</taxon>
    </lineage>
</organism>
<feature type="region of interest" description="Disordered" evidence="12">
    <location>
        <begin position="582"/>
        <end position="689"/>
    </location>
</feature>
<keyword evidence="2 11" id="KW-0808">Transferase</keyword>
<dbReference type="EC" id="2.7.7.7" evidence="11"/>
<dbReference type="InterPro" id="IPR027417">
    <property type="entry name" value="P-loop_NTPase"/>
</dbReference>
<comment type="catalytic activity">
    <reaction evidence="10 11">
        <text>DNA(n) + a 2'-deoxyribonucleoside 5'-triphosphate = DNA(n+1) + diphosphate</text>
        <dbReference type="Rhea" id="RHEA:22508"/>
        <dbReference type="Rhea" id="RHEA-COMP:17339"/>
        <dbReference type="Rhea" id="RHEA-COMP:17340"/>
        <dbReference type="ChEBI" id="CHEBI:33019"/>
        <dbReference type="ChEBI" id="CHEBI:61560"/>
        <dbReference type="ChEBI" id="CHEBI:173112"/>
        <dbReference type="EC" id="2.7.7.7"/>
    </reaction>
</comment>
<dbReference type="CDD" id="cd18137">
    <property type="entry name" value="HLD_clamp_pol_III_gamma_tau"/>
    <property type="match status" value="1"/>
</dbReference>
<feature type="compositionally biased region" description="Low complexity" evidence="12">
    <location>
        <begin position="592"/>
        <end position="602"/>
    </location>
</feature>
<dbReference type="InterPro" id="IPR045085">
    <property type="entry name" value="HLD_clamp_pol_III_gamma_tau"/>
</dbReference>
<evidence type="ECO:0000313" key="15">
    <source>
        <dbReference type="Proteomes" id="UP001556631"/>
    </source>
</evidence>
<evidence type="ECO:0000256" key="6">
    <source>
        <dbReference type="ARBA" id="ARBA00022741"/>
    </source>
</evidence>
<evidence type="ECO:0000256" key="10">
    <source>
        <dbReference type="ARBA" id="ARBA00049244"/>
    </source>
</evidence>
<feature type="compositionally biased region" description="Low complexity" evidence="12">
    <location>
        <begin position="636"/>
        <end position="657"/>
    </location>
</feature>
<evidence type="ECO:0000256" key="12">
    <source>
        <dbReference type="SAM" id="MobiDB-lite"/>
    </source>
</evidence>
<keyword evidence="5" id="KW-0479">Metal-binding</keyword>
<dbReference type="RefSeq" id="WP_367993779.1">
    <property type="nucleotide sequence ID" value="NZ_JBFPJR010000014.1"/>
</dbReference>
<evidence type="ECO:0000313" key="14">
    <source>
        <dbReference type="EMBL" id="MEX0427933.1"/>
    </source>
</evidence>
<comment type="subunit">
    <text evidence="11">DNA polymerase III contains a core (composed of alpha, epsilon and theta chains) that associates with a tau subunit. This core dimerizes to form the POLIII' complex. PolIII' associates with the gamma complex (composed of gamma, delta, delta', psi and chi chains) and with the beta chain to form the complete DNA polymerase III complex.</text>
</comment>
<evidence type="ECO:0000256" key="3">
    <source>
        <dbReference type="ARBA" id="ARBA00022695"/>
    </source>
</evidence>
<dbReference type="InterPro" id="IPR008921">
    <property type="entry name" value="DNA_pol3_clamp-load_cplx_C"/>
</dbReference>
<keyword evidence="6 11" id="KW-0547">Nucleotide-binding</keyword>
<evidence type="ECO:0000256" key="11">
    <source>
        <dbReference type="RuleBase" id="RU364063"/>
    </source>
</evidence>
<proteinExistence type="inferred from homology"/>
<sequence length="731" mass="76551">MDSPLALYRRYRPETFAEVIGQDHVTTPLRNALANNRVNHAYLFSGPRGCGKTTSARILARALNCEKAPIADPCGECESCRDLARGGPGSIDVIEIDAASHGGVEDARDLREKAYFAPVRSRYKVYIIDEAHMVSPQGFNALLKLVEEPPEHLRFIFATTEPDKVIPTIRSRTHHYPFRLIPPKLLSSYLSEICAQERVAIEPAALPLVVRAGGGSARDTLSVMDQLLGGAGDDGVTYDLAAGLLGYTPDNLLDEVVDAFAARDGSAVFGVVDKVIETGQDPRRFTEDLLRRLRDLVIVAAVPDAPASGLVEVSEDAGERLVSQAARFGAHELSRAADIVATGLTEMRGATAPRLLLELVCARVLLPGADHGTEGLAARLDRLERRVDVSGTPTAAPAAPPAAPAQDRPVLKPSVGMPGGETTPPPAAAERPAAPVTSPAGNQAPGPERAPAGAQASEPSTPPPAQTAPAQTAPAQTAPAQTPPAQTPSAPAAPAAASGHLNQVDLRRLWPDVVQAMASLRRATWTLVGQNAQVVGFDGDVLTLGFTSPGLRDQFANGGHQPVLTQALVNVMGIQPRIEAIVDPGAQPGGPAPASARGGAPAAPEPPAVRTPELPAEPPMPDGPPPGHESDRGAGAPRPEAGQQPEPPQAQESAQQPKISDPAAIAKAREAIRPTRSTDGPPPEDDRAARLAAADAAVHPDDLDADFEVLGGAELLQRELGAQMIEEIRHQ</sequence>
<dbReference type="InterPro" id="IPR012763">
    <property type="entry name" value="DNA_pol_III_sug/sutau_N"/>
</dbReference>
<dbReference type="InterPro" id="IPR050238">
    <property type="entry name" value="DNA_Rep/Repair_Clamp_Loader"/>
</dbReference>
<dbReference type="PANTHER" id="PTHR11669">
    <property type="entry name" value="REPLICATION FACTOR C / DNA POLYMERASE III GAMMA-TAU SUBUNIT"/>
    <property type="match status" value="1"/>
</dbReference>
<dbReference type="Pfam" id="PF13177">
    <property type="entry name" value="DNA_pol3_delta2"/>
    <property type="match status" value="1"/>
</dbReference>
<dbReference type="NCBIfam" id="TIGR02397">
    <property type="entry name" value="dnaX_nterm"/>
    <property type="match status" value="1"/>
</dbReference>
<gene>
    <name evidence="11" type="primary">dnaX</name>
    <name evidence="14" type="ORF">AB3X52_09900</name>
</gene>
<feature type="compositionally biased region" description="Low complexity" evidence="12">
    <location>
        <begin position="487"/>
        <end position="498"/>
    </location>
</feature>
<dbReference type="Gene3D" id="1.10.8.60">
    <property type="match status" value="1"/>
</dbReference>
<evidence type="ECO:0000256" key="4">
    <source>
        <dbReference type="ARBA" id="ARBA00022705"/>
    </source>
</evidence>
<evidence type="ECO:0000256" key="8">
    <source>
        <dbReference type="ARBA" id="ARBA00022840"/>
    </source>
</evidence>
<keyword evidence="8 11" id="KW-0067">ATP-binding</keyword>
<keyword evidence="15" id="KW-1185">Reference proteome</keyword>
<evidence type="ECO:0000256" key="1">
    <source>
        <dbReference type="ARBA" id="ARBA00006360"/>
    </source>
</evidence>
<keyword evidence="3 11" id="KW-0548">Nucleotidyltransferase</keyword>
<dbReference type="CDD" id="cd00009">
    <property type="entry name" value="AAA"/>
    <property type="match status" value="1"/>
</dbReference>
<evidence type="ECO:0000256" key="7">
    <source>
        <dbReference type="ARBA" id="ARBA00022833"/>
    </source>
</evidence>
<dbReference type="Proteomes" id="UP001556631">
    <property type="component" value="Unassembled WGS sequence"/>
</dbReference>
<name>A0ABV3SYK1_9ACTN</name>
<dbReference type="SUPFAM" id="SSF48019">
    <property type="entry name" value="post-AAA+ oligomerization domain-like"/>
    <property type="match status" value="1"/>
</dbReference>
<dbReference type="SUPFAM" id="SSF52540">
    <property type="entry name" value="P-loop containing nucleoside triphosphate hydrolases"/>
    <property type="match status" value="1"/>
</dbReference>
<evidence type="ECO:0000256" key="9">
    <source>
        <dbReference type="ARBA" id="ARBA00022932"/>
    </source>
</evidence>
<comment type="caution">
    <text evidence="14">The sequence shown here is derived from an EMBL/GenBank/DDBJ whole genome shotgun (WGS) entry which is preliminary data.</text>
</comment>
<dbReference type="GO" id="GO:0003887">
    <property type="term" value="F:DNA-directed DNA polymerase activity"/>
    <property type="evidence" value="ECO:0007669"/>
    <property type="project" value="UniProtKB-EC"/>
</dbReference>
<dbReference type="NCBIfam" id="NF005846">
    <property type="entry name" value="PRK07764.1-6"/>
    <property type="match status" value="1"/>
</dbReference>
<evidence type="ECO:0000256" key="2">
    <source>
        <dbReference type="ARBA" id="ARBA00022679"/>
    </source>
</evidence>
<dbReference type="Pfam" id="PF12169">
    <property type="entry name" value="DNA_pol3_gamma3"/>
    <property type="match status" value="1"/>
</dbReference>
<dbReference type="InterPro" id="IPR022754">
    <property type="entry name" value="DNA_pol_III_gamma-3"/>
</dbReference>
<dbReference type="Pfam" id="PF22608">
    <property type="entry name" value="DNAX_ATPase_lid"/>
    <property type="match status" value="1"/>
</dbReference>
<dbReference type="PANTHER" id="PTHR11669:SF0">
    <property type="entry name" value="PROTEIN STICHEL-LIKE 2"/>
    <property type="match status" value="1"/>
</dbReference>
<evidence type="ECO:0000259" key="13">
    <source>
        <dbReference type="SMART" id="SM00382"/>
    </source>
</evidence>
<accession>A0ABV3SYK1</accession>
<feature type="compositionally biased region" description="Pro residues" evidence="12">
    <location>
        <begin position="603"/>
        <end position="627"/>
    </location>
</feature>
<evidence type="ECO:0000256" key="5">
    <source>
        <dbReference type="ARBA" id="ARBA00022723"/>
    </source>
</evidence>
<dbReference type="Gene3D" id="3.40.50.300">
    <property type="entry name" value="P-loop containing nucleotide triphosphate hydrolases"/>
    <property type="match status" value="1"/>
</dbReference>
<reference evidence="14 15" key="1">
    <citation type="submission" date="2024-07" db="EMBL/GenBank/DDBJ databases">
        <authorList>
            <person name="Lee S."/>
            <person name="Kang M."/>
        </authorList>
    </citation>
    <scope>NUCLEOTIDE SEQUENCE [LARGE SCALE GENOMIC DNA]</scope>
    <source>
        <strain evidence="14 15">DS6</strain>
    </source>
</reference>
<dbReference type="SMART" id="SM00382">
    <property type="entry name" value="AAA"/>
    <property type="match status" value="1"/>
</dbReference>
<feature type="region of interest" description="Disordered" evidence="12">
    <location>
        <begin position="390"/>
        <end position="499"/>
    </location>
</feature>
<feature type="domain" description="AAA+ ATPase" evidence="13">
    <location>
        <begin position="38"/>
        <end position="182"/>
    </location>
</feature>
<keyword evidence="9 11" id="KW-0239">DNA-directed DNA polymerase</keyword>
<dbReference type="Gene3D" id="1.20.272.10">
    <property type="match status" value="1"/>
</dbReference>
<protein>
    <recommendedName>
        <fullName evidence="11">DNA polymerase III subunit gamma/tau</fullName>
        <ecNumber evidence="11">2.7.7.7</ecNumber>
    </recommendedName>
</protein>
<comment type="function">
    <text evidence="11">DNA polymerase III is a complex, multichain enzyme responsible for most of the replicative synthesis in bacteria. This DNA polymerase also exhibits 3' to 5' exonuclease activity.</text>
</comment>
<comment type="similarity">
    <text evidence="1 11">Belongs to the DnaX/STICHEL family.</text>
</comment>